<keyword evidence="10 12" id="KW-0739">Sodium transport</keyword>
<dbReference type="Proteomes" id="UP001652700">
    <property type="component" value="Unplaced"/>
</dbReference>
<evidence type="ECO:0000313" key="14">
    <source>
        <dbReference type="EnsemblMetazoa" id="XP_050513260.1"/>
    </source>
</evidence>
<evidence type="ECO:0000256" key="13">
    <source>
        <dbReference type="SAM" id="Phobius"/>
    </source>
</evidence>
<evidence type="ECO:0000313" key="15">
    <source>
        <dbReference type="Proteomes" id="UP001652700"/>
    </source>
</evidence>
<dbReference type="RefSeq" id="XP_028142395.1">
    <property type="nucleotide sequence ID" value="XM_028286594.1"/>
</dbReference>
<dbReference type="AlphaFoldDB" id="A0A6P7GE22"/>
<keyword evidence="15" id="KW-1185">Reference proteome</keyword>
<keyword evidence="4 12" id="KW-0894">Sodium channel</keyword>
<dbReference type="PRINTS" id="PR01078">
    <property type="entry name" value="AMINACHANNEL"/>
</dbReference>
<evidence type="ECO:0000256" key="7">
    <source>
        <dbReference type="ARBA" id="ARBA00023053"/>
    </source>
</evidence>
<dbReference type="InterPro" id="IPR001873">
    <property type="entry name" value="ENaC"/>
</dbReference>
<dbReference type="KEGG" id="dvv:114336264"/>
<comment type="similarity">
    <text evidence="2 12">Belongs to the amiloride-sensitive sodium channel (TC 1.A.6) family.</text>
</comment>
<dbReference type="PANTHER" id="PTHR11690">
    <property type="entry name" value="AMILORIDE-SENSITIVE SODIUM CHANNEL-RELATED"/>
    <property type="match status" value="1"/>
</dbReference>
<keyword evidence="8 12" id="KW-0406">Ion transport</keyword>
<reference evidence="16" key="1">
    <citation type="submission" date="2025-04" db="UniProtKB">
        <authorList>
            <consortium name="RefSeq"/>
        </authorList>
    </citation>
    <scope>IDENTIFICATION</scope>
</reference>
<evidence type="ECO:0000313" key="16">
    <source>
        <dbReference type="RefSeq" id="XP_028142395.1"/>
    </source>
</evidence>
<name>A0A6P7GE22_DIAVI</name>
<evidence type="ECO:0000256" key="8">
    <source>
        <dbReference type="ARBA" id="ARBA00023065"/>
    </source>
</evidence>
<evidence type="ECO:0000256" key="3">
    <source>
        <dbReference type="ARBA" id="ARBA00022448"/>
    </source>
</evidence>
<dbReference type="OrthoDB" id="6021021at2759"/>
<dbReference type="EnsemblMetazoa" id="XM_050657303.1">
    <property type="protein sequence ID" value="XP_050513260.1"/>
    <property type="gene ID" value="LOC114336264"/>
</dbReference>
<gene>
    <name evidence="16" type="primary">LOC114336264</name>
</gene>
<evidence type="ECO:0000256" key="6">
    <source>
        <dbReference type="ARBA" id="ARBA00022989"/>
    </source>
</evidence>
<reference evidence="14" key="2">
    <citation type="submission" date="2025-05" db="UniProtKB">
        <authorList>
            <consortium name="EnsemblMetazoa"/>
        </authorList>
    </citation>
    <scope>IDENTIFICATION</scope>
</reference>
<evidence type="ECO:0000256" key="2">
    <source>
        <dbReference type="ARBA" id="ARBA00007193"/>
    </source>
</evidence>
<dbReference type="GO" id="GO:0015280">
    <property type="term" value="F:ligand-gated sodium channel activity"/>
    <property type="evidence" value="ECO:0007669"/>
    <property type="project" value="TreeGrafter"/>
</dbReference>
<evidence type="ECO:0000256" key="12">
    <source>
        <dbReference type="RuleBase" id="RU000679"/>
    </source>
</evidence>
<dbReference type="RefSeq" id="XP_050513260.1">
    <property type="nucleotide sequence ID" value="XM_050657303.1"/>
</dbReference>
<evidence type="ECO:0000256" key="5">
    <source>
        <dbReference type="ARBA" id="ARBA00022692"/>
    </source>
</evidence>
<protein>
    <submittedName>
        <fullName evidence="16">Pickpocket protein 28-like</fullName>
    </submittedName>
</protein>
<keyword evidence="3 12" id="KW-0813">Transport</keyword>
<proteinExistence type="inferred from homology"/>
<dbReference type="PROSITE" id="PS01206">
    <property type="entry name" value="ASC"/>
    <property type="match status" value="1"/>
</dbReference>
<keyword evidence="6 13" id="KW-1133">Transmembrane helix</keyword>
<feature type="transmembrane region" description="Helical" evidence="13">
    <location>
        <begin position="507"/>
        <end position="529"/>
    </location>
</feature>
<dbReference type="Pfam" id="PF00858">
    <property type="entry name" value="ASC"/>
    <property type="match status" value="1"/>
</dbReference>
<keyword evidence="7" id="KW-0915">Sodium</keyword>
<organism evidence="16">
    <name type="scientific">Diabrotica virgifera virgifera</name>
    <name type="common">western corn rootworm</name>
    <dbReference type="NCBI Taxonomy" id="50390"/>
    <lineage>
        <taxon>Eukaryota</taxon>
        <taxon>Metazoa</taxon>
        <taxon>Ecdysozoa</taxon>
        <taxon>Arthropoda</taxon>
        <taxon>Hexapoda</taxon>
        <taxon>Insecta</taxon>
        <taxon>Pterygota</taxon>
        <taxon>Neoptera</taxon>
        <taxon>Endopterygota</taxon>
        <taxon>Coleoptera</taxon>
        <taxon>Polyphaga</taxon>
        <taxon>Cucujiformia</taxon>
        <taxon>Chrysomeloidea</taxon>
        <taxon>Chrysomelidae</taxon>
        <taxon>Galerucinae</taxon>
        <taxon>Diabroticina</taxon>
        <taxon>Diabroticites</taxon>
        <taxon>Diabrotica</taxon>
    </lineage>
</organism>
<dbReference type="GO" id="GO:0005886">
    <property type="term" value="C:plasma membrane"/>
    <property type="evidence" value="ECO:0007669"/>
    <property type="project" value="TreeGrafter"/>
</dbReference>
<keyword evidence="9 13" id="KW-0472">Membrane</keyword>
<accession>A0A6P7GE22</accession>
<evidence type="ECO:0000256" key="10">
    <source>
        <dbReference type="ARBA" id="ARBA00023201"/>
    </source>
</evidence>
<dbReference type="PANTHER" id="PTHR11690:SF288">
    <property type="entry name" value="AMILORIDE-SENSITIVE NA+ CHANNEL-RELATED"/>
    <property type="match status" value="1"/>
</dbReference>
<evidence type="ECO:0000256" key="4">
    <source>
        <dbReference type="ARBA" id="ARBA00022461"/>
    </source>
</evidence>
<feature type="transmembrane region" description="Helical" evidence="13">
    <location>
        <begin position="60"/>
        <end position="78"/>
    </location>
</feature>
<dbReference type="GeneID" id="114336264"/>
<sequence length="552" mass="64565">MESEIPLKGYSTNSERANNNRYTQKNSWKRLRRYFRDYCDNSSIIGFKYLGEKRSRGERILWAILILGATILSIYYIMEIYYKYEENPFVVSLATRESPIYMIPFPAITICPVAKSNAADFNLTKIVHKVWDEKSLTEEETENAQYMSLVCDIKDDDFHDYFPLNKTFDDQKFFDTITYLKPTRGEQFFACFYMGDTMECDEFFIPIITDEGVCYTFNMLDRKYVFKDNVVHYDNYHQTNPNMTWSVEDGYPKNSGQDVYPRRALLAGADNALQLFITQNISDTDYLCLSDAEGYSVQLHTPYSIPQMKKMFISVPLDSSTTAQVSPNLMTTSEEVKAYRIKDRKCYFSDERYLKYFRIYSPENCRIECLTNYTLNYCGCVNFYMPRDNETAICGNGNIKCMEKAETLQRKAEINFILGMEQEQDASYQGCNCMPLCTQLSYDAETSRTTWKWKKQFAAERIEERYSAKGFVDSQHFSRLTIYFKSDQFIPSQRNELYGFFDFLSNFGGLLGLFTGFSLLSAVEVVYFISVRLYYNYKIYGDYSGPPPRTEV</sequence>
<keyword evidence="5 12" id="KW-0812">Transmembrane</keyword>
<evidence type="ECO:0000256" key="11">
    <source>
        <dbReference type="ARBA" id="ARBA00023303"/>
    </source>
</evidence>
<dbReference type="InterPro" id="IPR020903">
    <property type="entry name" value="ENaC_CS"/>
</dbReference>
<dbReference type="Gene3D" id="2.60.470.10">
    <property type="entry name" value="Acid-sensing ion channels like domains"/>
    <property type="match status" value="1"/>
</dbReference>
<evidence type="ECO:0000256" key="9">
    <source>
        <dbReference type="ARBA" id="ARBA00023136"/>
    </source>
</evidence>
<comment type="subcellular location">
    <subcellularLocation>
        <location evidence="1">Membrane</location>
        <topology evidence="1">Multi-pass membrane protein</topology>
    </subcellularLocation>
</comment>
<dbReference type="InParanoid" id="A0A6P7GE22"/>
<evidence type="ECO:0000256" key="1">
    <source>
        <dbReference type="ARBA" id="ARBA00004141"/>
    </source>
</evidence>
<keyword evidence="11 12" id="KW-0407">Ion channel</keyword>
<dbReference type="Gene3D" id="1.10.287.770">
    <property type="entry name" value="YojJ-like"/>
    <property type="match status" value="1"/>
</dbReference>